<dbReference type="EMBL" id="JAFIRR010000006">
    <property type="protein sequence ID" value="MCO6414703.1"/>
    <property type="molecule type" value="Genomic_DNA"/>
</dbReference>
<keyword evidence="3" id="KW-0645">Protease</keyword>
<comment type="caution">
    <text evidence="3">The sequence shown here is derived from an EMBL/GenBank/DDBJ whole genome shotgun (WGS) entry which is preliminary data.</text>
</comment>
<evidence type="ECO:0000313" key="3">
    <source>
        <dbReference type="EMBL" id="MCO6414703.1"/>
    </source>
</evidence>
<dbReference type="Pfam" id="PF21277">
    <property type="entry name" value="T6SS_VgrG3-like_C"/>
    <property type="match status" value="1"/>
</dbReference>
<evidence type="ECO:0000259" key="2">
    <source>
        <dbReference type="Pfam" id="PF21277"/>
    </source>
</evidence>
<evidence type="ECO:0000259" key="1">
    <source>
        <dbReference type="Pfam" id="PF08291"/>
    </source>
</evidence>
<dbReference type="InterPro" id="IPR009045">
    <property type="entry name" value="Zn_M74/Hedgehog-like"/>
</dbReference>
<dbReference type="Proteomes" id="UP001523392">
    <property type="component" value="Unassembled WGS sequence"/>
</dbReference>
<gene>
    <name evidence="3" type="ORF">JYK14_00720</name>
</gene>
<sequence length="437" mass="46688">MTKFGVPSDYITSPIGSPEEKAAILALEEAAAQEVGGYRFEATELRIGQDLHLEIRYFPLVAPAAVQLGSLAIRYETSGHGSATVSSGVNDPGGVSYGAFQLKSRESDGSVGGRVAEFLAAEGKGFAPRFTGETPGSPGFTASWKSLAAEQPETLFAAELAFILRTHFEPQAKKVATEARVQVKKRSRALQEAVFSTAVQHGPNTSVVVAATQCLPFAGAAPPNPADFDAALITAIYDERTRRMPDLRRRYDMERADAMRMLAAEDEGGMAAAFAAVATAVPAKAAAAASAKDAEFARWFAEHVGMLADFQPDEFLTLGAANAKNGLNTRPPQELWPNIIPVARLLQALRTKLGQPVVLHSLYRSPAYNKAVGGEPNSQHMRFCAADFAMPGFSSPVHWAGILRGMRSEGVFRGGIGVYPSFVHVDTRGFDADWEGG</sequence>
<organism evidence="3 4">
    <name type="scientific">Siccirubricoccus soli</name>
    <dbReference type="NCBI Taxonomy" id="2899147"/>
    <lineage>
        <taxon>Bacteria</taxon>
        <taxon>Pseudomonadati</taxon>
        <taxon>Pseudomonadota</taxon>
        <taxon>Alphaproteobacteria</taxon>
        <taxon>Acetobacterales</taxon>
        <taxon>Roseomonadaceae</taxon>
        <taxon>Siccirubricoccus</taxon>
    </lineage>
</organism>
<keyword evidence="3" id="KW-0378">Hydrolase</keyword>
<evidence type="ECO:0000313" key="4">
    <source>
        <dbReference type="Proteomes" id="UP001523392"/>
    </source>
</evidence>
<keyword evidence="4" id="KW-1185">Reference proteome</keyword>
<feature type="domain" description="Peptidase M15A C-terminal" evidence="1">
    <location>
        <begin position="310"/>
        <end position="426"/>
    </location>
</feature>
<name>A0ABT1CYF9_9PROT</name>
<dbReference type="InterPro" id="IPR013230">
    <property type="entry name" value="Peptidase_M15A_C"/>
</dbReference>
<dbReference type="GO" id="GO:0004180">
    <property type="term" value="F:carboxypeptidase activity"/>
    <property type="evidence" value="ECO:0007669"/>
    <property type="project" value="UniProtKB-KW"/>
</dbReference>
<keyword evidence="3" id="KW-0121">Carboxypeptidase</keyword>
<accession>A0ABT1CYF9</accession>
<dbReference type="RefSeq" id="WP_252951293.1">
    <property type="nucleotide sequence ID" value="NZ_JAFIRR010000006.1"/>
</dbReference>
<reference evidence="3 4" key="1">
    <citation type="submission" date="2021-12" db="EMBL/GenBank/DDBJ databases">
        <title>Siccirubricoccus leaddurans sp. nov., a high concentration Zn2+ tolerance bacterium.</title>
        <authorList>
            <person name="Cao Y."/>
        </authorList>
    </citation>
    <scope>NUCLEOTIDE SEQUENCE [LARGE SCALE GENOMIC DNA]</scope>
    <source>
        <strain evidence="3 4">KC 17139</strain>
    </source>
</reference>
<dbReference type="InterPro" id="IPR049073">
    <property type="entry name" value="T6SS_VgrG3-like_C"/>
</dbReference>
<dbReference type="Gene3D" id="3.30.1380.10">
    <property type="match status" value="1"/>
</dbReference>
<proteinExistence type="predicted"/>
<dbReference type="SUPFAM" id="SSF55166">
    <property type="entry name" value="Hedgehog/DD-peptidase"/>
    <property type="match status" value="1"/>
</dbReference>
<feature type="domain" description="Type VI secretion system spike protein VgrG3-like C-terminal" evidence="2">
    <location>
        <begin position="68"/>
        <end position="247"/>
    </location>
</feature>
<protein>
    <submittedName>
        <fullName evidence="3">D-Ala-D-Ala carboxypeptidase family metallohydrolase</fullName>
    </submittedName>
</protein>
<dbReference type="Pfam" id="PF08291">
    <property type="entry name" value="Peptidase_M15_3"/>
    <property type="match status" value="1"/>
</dbReference>